<dbReference type="AlphaFoldDB" id="A0A8B9UYA3"/>
<name>A0A8B9UYA3_9AVES</name>
<keyword evidence="4" id="KW-1185">Reference proteome</keyword>
<evidence type="ECO:0000313" key="3">
    <source>
        <dbReference type="Ensembl" id="ENSAZOP00000015467.1"/>
    </source>
</evidence>
<keyword evidence="1" id="KW-0689">Ribosomal protein</keyword>
<dbReference type="SUPFAM" id="SSF53137">
    <property type="entry name" value="Translational machinery components"/>
    <property type="match status" value="1"/>
</dbReference>
<organism evidence="3 4">
    <name type="scientific">Anas zonorhyncha</name>
    <name type="common">Eastern spot-billed duck</name>
    <dbReference type="NCBI Taxonomy" id="75864"/>
    <lineage>
        <taxon>Eukaryota</taxon>
        <taxon>Metazoa</taxon>
        <taxon>Chordata</taxon>
        <taxon>Craniata</taxon>
        <taxon>Vertebrata</taxon>
        <taxon>Euteleostomi</taxon>
        <taxon>Archelosauria</taxon>
        <taxon>Archosauria</taxon>
        <taxon>Dinosauria</taxon>
        <taxon>Saurischia</taxon>
        <taxon>Theropoda</taxon>
        <taxon>Coelurosauria</taxon>
        <taxon>Aves</taxon>
        <taxon>Neognathae</taxon>
        <taxon>Galloanserae</taxon>
        <taxon>Anseriformes</taxon>
        <taxon>Anatidae</taxon>
        <taxon>Anatinae</taxon>
        <taxon>Anas</taxon>
    </lineage>
</organism>
<dbReference type="Gene3D" id="3.30.420.80">
    <property type="entry name" value="Ribosomal protein S11"/>
    <property type="match status" value="1"/>
</dbReference>
<proteinExistence type="predicted"/>
<evidence type="ECO:0000313" key="4">
    <source>
        <dbReference type="Proteomes" id="UP000694549"/>
    </source>
</evidence>
<dbReference type="Proteomes" id="UP000694549">
    <property type="component" value="Unplaced"/>
</dbReference>
<dbReference type="GO" id="GO:1990904">
    <property type="term" value="C:ribonucleoprotein complex"/>
    <property type="evidence" value="ECO:0007669"/>
    <property type="project" value="UniProtKB-KW"/>
</dbReference>
<dbReference type="InterPro" id="IPR036967">
    <property type="entry name" value="Ribosomal_uS11_sf"/>
</dbReference>
<dbReference type="GO" id="GO:0006412">
    <property type="term" value="P:translation"/>
    <property type="evidence" value="ECO:0007669"/>
    <property type="project" value="InterPro"/>
</dbReference>
<dbReference type="GO" id="GO:0003735">
    <property type="term" value="F:structural constituent of ribosome"/>
    <property type="evidence" value="ECO:0007669"/>
    <property type="project" value="InterPro"/>
</dbReference>
<accession>A0A8B9UYA3</accession>
<evidence type="ECO:0000256" key="2">
    <source>
        <dbReference type="ARBA" id="ARBA00023274"/>
    </source>
</evidence>
<reference evidence="3" key="2">
    <citation type="submission" date="2025-09" db="UniProtKB">
        <authorList>
            <consortium name="Ensembl"/>
        </authorList>
    </citation>
    <scope>IDENTIFICATION</scope>
</reference>
<reference evidence="3" key="1">
    <citation type="submission" date="2025-08" db="UniProtKB">
        <authorList>
            <consortium name="Ensembl"/>
        </authorList>
    </citation>
    <scope>IDENTIFICATION</scope>
</reference>
<dbReference type="GO" id="GO:0005840">
    <property type="term" value="C:ribosome"/>
    <property type="evidence" value="ECO:0007669"/>
    <property type="project" value="UniProtKB-KW"/>
</dbReference>
<dbReference type="Ensembl" id="ENSAZOT00000016625.1">
    <property type="protein sequence ID" value="ENSAZOP00000015467.1"/>
    <property type="gene ID" value="ENSAZOG00000009960.1"/>
</dbReference>
<sequence>TARVEAAASWLPRCFTISDSPGMTLNFTAGRSLQLASITEILGKRRLSSDGFERGDELCGEPHVLRSFAERGETGELNHLLAYSFLLPLSFRSTHIQVVGFDNRPFARTSCGTEGFQNAKKGTAIAAQTAGIAAATVSLLTSAILGGKNAQRVIFAVHAVTEKHSL</sequence>
<protein>
    <submittedName>
        <fullName evidence="3">Uncharacterized protein</fullName>
    </submittedName>
</protein>
<evidence type="ECO:0000256" key="1">
    <source>
        <dbReference type="ARBA" id="ARBA00022980"/>
    </source>
</evidence>
<keyword evidence="2" id="KW-0687">Ribonucleoprotein</keyword>